<keyword evidence="2" id="KW-1185">Reference proteome</keyword>
<comment type="caution">
    <text evidence="1">The sequence shown here is derived from an EMBL/GenBank/DDBJ whole genome shotgun (WGS) entry which is preliminary data.</text>
</comment>
<gene>
    <name evidence="1" type="ORF">GCM10009839_14480</name>
</gene>
<evidence type="ECO:0000313" key="1">
    <source>
        <dbReference type="EMBL" id="GAA2019182.1"/>
    </source>
</evidence>
<proteinExistence type="predicted"/>
<evidence type="ECO:0000313" key="2">
    <source>
        <dbReference type="Proteomes" id="UP001500751"/>
    </source>
</evidence>
<name>A0ABP5F752_9ACTN</name>
<accession>A0ABP5F752</accession>
<dbReference type="EMBL" id="BAAAQN010000006">
    <property type="protein sequence ID" value="GAA2019182.1"/>
    <property type="molecule type" value="Genomic_DNA"/>
</dbReference>
<dbReference type="Proteomes" id="UP001500751">
    <property type="component" value="Unassembled WGS sequence"/>
</dbReference>
<protein>
    <submittedName>
        <fullName evidence="1">Uncharacterized protein</fullName>
    </submittedName>
</protein>
<organism evidence="1 2">
    <name type="scientific">Catenulispora yoronensis</name>
    <dbReference type="NCBI Taxonomy" id="450799"/>
    <lineage>
        <taxon>Bacteria</taxon>
        <taxon>Bacillati</taxon>
        <taxon>Actinomycetota</taxon>
        <taxon>Actinomycetes</taxon>
        <taxon>Catenulisporales</taxon>
        <taxon>Catenulisporaceae</taxon>
        <taxon>Catenulispora</taxon>
    </lineage>
</organism>
<sequence length="76" mass="7672">MPGGVKVELVGTVLILSHDLACTGCGWSIDQVIPATASAARRNALLAAAWLAHVDPAAQTGGTVMPNASEAVCLMT</sequence>
<reference evidence="2" key="1">
    <citation type="journal article" date="2019" name="Int. J. Syst. Evol. Microbiol.">
        <title>The Global Catalogue of Microorganisms (GCM) 10K type strain sequencing project: providing services to taxonomists for standard genome sequencing and annotation.</title>
        <authorList>
            <consortium name="The Broad Institute Genomics Platform"/>
            <consortium name="The Broad Institute Genome Sequencing Center for Infectious Disease"/>
            <person name="Wu L."/>
            <person name="Ma J."/>
        </authorList>
    </citation>
    <scope>NUCLEOTIDE SEQUENCE [LARGE SCALE GENOMIC DNA]</scope>
    <source>
        <strain evidence="2">JCM 16014</strain>
    </source>
</reference>